<dbReference type="CDD" id="cd12087">
    <property type="entry name" value="TM_EGFR-like"/>
    <property type="match status" value="1"/>
</dbReference>
<feature type="transmembrane region" description="Helical" evidence="1">
    <location>
        <begin position="48"/>
        <end position="69"/>
    </location>
</feature>
<name>A0A261XT85_9FUNG</name>
<proteinExistence type="predicted"/>
<protein>
    <submittedName>
        <fullName evidence="3">Uncharacterized protein</fullName>
    </submittedName>
</protein>
<feature type="chain" id="PRO_5012085568" evidence="2">
    <location>
        <begin position="30"/>
        <end position="141"/>
    </location>
</feature>
<dbReference type="Proteomes" id="UP000242875">
    <property type="component" value="Unassembled WGS sequence"/>
</dbReference>
<keyword evidence="4" id="KW-1185">Reference proteome</keyword>
<evidence type="ECO:0000313" key="3">
    <source>
        <dbReference type="EMBL" id="OZJ01569.1"/>
    </source>
</evidence>
<accession>A0A261XT85</accession>
<evidence type="ECO:0000256" key="2">
    <source>
        <dbReference type="SAM" id="SignalP"/>
    </source>
</evidence>
<evidence type="ECO:0000313" key="4">
    <source>
        <dbReference type="Proteomes" id="UP000242875"/>
    </source>
</evidence>
<keyword evidence="1" id="KW-1133">Transmembrane helix</keyword>
<evidence type="ECO:0000256" key="1">
    <source>
        <dbReference type="SAM" id="Phobius"/>
    </source>
</evidence>
<comment type="caution">
    <text evidence="3">The sequence shown here is derived from an EMBL/GenBank/DDBJ whole genome shotgun (WGS) entry which is preliminary data.</text>
</comment>
<keyword evidence="2" id="KW-0732">Signal</keyword>
<feature type="signal peptide" evidence="2">
    <location>
        <begin position="1"/>
        <end position="29"/>
    </location>
</feature>
<keyword evidence="1" id="KW-0812">Transmembrane</keyword>
<reference evidence="3 4" key="1">
    <citation type="journal article" date="2017" name="Mycologia">
        <title>Bifiguratus adelaidae, gen. et sp. nov., a new member of Mucoromycotina in endophytic and soil-dwelling habitats.</title>
        <authorList>
            <person name="Torres-Cruz T.J."/>
            <person name="Billingsley Tobias T.L."/>
            <person name="Almatruk M."/>
            <person name="Hesse C."/>
            <person name="Kuske C.R."/>
            <person name="Desiro A."/>
            <person name="Benucci G.M."/>
            <person name="Bonito G."/>
            <person name="Stajich J.E."/>
            <person name="Dunlap C."/>
            <person name="Arnold A.E."/>
            <person name="Porras-Alfaro A."/>
        </authorList>
    </citation>
    <scope>NUCLEOTIDE SEQUENCE [LARGE SCALE GENOMIC DNA]</scope>
    <source>
        <strain evidence="3 4">AZ0501</strain>
    </source>
</reference>
<sequence length="141" mass="15071">MVDTRFDRYLGALVVTCLWLSSAAQQTTAAMNSGSTSASSSSSLSAGAIVGIVIGVLAFFILLTMLFFWQQQERRILMETGAPPMAFAGGPGTYKVDLDVDGSRELSSSIVEAKHISPEAFGGVLLDEYEQLSVLFQSSHL</sequence>
<organism evidence="3 4">
    <name type="scientific">Bifiguratus adelaidae</name>
    <dbReference type="NCBI Taxonomy" id="1938954"/>
    <lineage>
        <taxon>Eukaryota</taxon>
        <taxon>Fungi</taxon>
        <taxon>Fungi incertae sedis</taxon>
        <taxon>Mucoromycota</taxon>
        <taxon>Mucoromycotina</taxon>
        <taxon>Endogonomycetes</taxon>
        <taxon>Endogonales</taxon>
        <taxon>Endogonales incertae sedis</taxon>
        <taxon>Bifiguratus</taxon>
    </lineage>
</organism>
<keyword evidence="1" id="KW-0472">Membrane</keyword>
<dbReference type="EMBL" id="MVBO01000300">
    <property type="protein sequence ID" value="OZJ01569.1"/>
    <property type="molecule type" value="Genomic_DNA"/>
</dbReference>
<dbReference type="AlphaFoldDB" id="A0A261XT85"/>
<gene>
    <name evidence="3" type="ORF">BZG36_05458</name>
</gene>